<organism evidence="8 9">
    <name type="scientific">Kalanchoe fedtschenkoi</name>
    <name type="common">Lavender scallops</name>
    <name type="synonym">South American air plant</name>
    <dbReference type="NCBI Taxonomy" id="63787"/>
    <lineage>
        <taxon>Eukaryota</taxon>
        <taxon>Viridiplantae</taxon>
        <taxon>Streptophyta</taxon>
        <taxon>Embryophyta</taxon>
        <taxon>Tracheophyta</taxon>
        <taxon>Spermatophyta</taxon>
        <taxon>Magnoliopsida</taxon>
        <taxon>eudicotyledons</taxon>
        <taxon>Gunneridae</taxon>
        <taxon>Pentapetalae</taxon>
        <taxon>Saxifragales</taxon>
        <taxon>Crassulaceae</taxon>
        <taxon>Kalanchoe</taxon>
    </lineage>
</organism>
<dbReference type="Proteomes" id="UP000594263">
    <property type="component" value="Unplaced"/>
</dbReference>
<evidence type="ECO:0000259" key="7">
    <source>
        <dbReference type="Pfam" id="PF08244"/>
    </source>
</evidence>
<dbReference type="FunFam" id="2.60.120.560:FF:000002">
    <property type="entry name" value="Beta-fructofuranosidase, insoluble isoenzyme CWINV1"/>
    <property type="match status" value="1"/>
</dbReference>
<dbReference type="InterPro" id="IPR001362">
    <property type="entry name" value="Glyco_hydro_32"/>
</dbReference>
<reference evidence="8" key="1">
    <citation type="submission" date="2021-01" db="UniProtKB">
        <authorList>
            <consortium name="EnsemblPlants"/>
        </authorList>
    </citation>
    <scope>IDENTIFICATION</scope>
</reference>
<feature type="chain" id="PRO_5029642576" evidence="5">
    <location>
        <begin position="34"/>
        <end position="566"/>
    </location>
</feature>
<name>A0A7N0VBM8_KALFE</name>
<evidence type="ECO:0000313" key="8">
    <source>
        <dbReference type="EnsemblPlants" id="Kaladp0515s0233.1.v1.1"/>
    </source>
</evidence>
<dbReference type="Gene3D" id="2.60.120.560">
    <property type="entry name" value="Exo-inulinase, domain 1"/>
    <property type="match status" value="1"/>
</dbReference>
<dbReference type="SUPFAM" id="SSF49899">
    <property type="entry name" value="Concanavalin A-like lectins/glucanases"/>
    <property type="match status" value="1"/>
</dbReference>
<feature type="domain" description="Glycosyl hydrolase family 32 C-terminal" evidence="7">
    <location>
        <begin position="361"/>
        <end position="554"/>
    </location>
</feature>
<sequence length="566" mass="63427">MKCEGVSESMETHVGWPAARLCFVLLVLHGAQAEQPYRTAYHFQPLKNWMNDPNGPMYYKGVYHLFYQHNPEGAVWRQNITWGHSISYDLVNWVHVDHALNPSQAFDINGCWSGSATFLPGGNPLILYTGIDSRGHQVQNLAMPKNLSDPKLIEWVKSPRNPLMLPPEGIKPDSYRDPTTAWLGPDEVWRVIVGAEENGHGLAFMYRSDDFLSWNRTLTPLHSSEKTVMWECPDFYPVKENGNYGSDTSAQDEDLKHVLKVSYNSQDSYILGHYDAKGDNFVVESDFVGGGLDKRYDYGKFYASKTFYDPVKKRRILWGWVNESDSEADWIQRGWSGLQSFPRSVLLSKNGKQLIQWPIEEIEKLRKKQVNIQGKKLEGGSLLEVSGVTASQADVEVSFSLPNLTDAEILNPAWVNPQLICSTQGASDPGKLGPFGLLVLASENLSEQTAVFFKIFRRNGYLTALMCSDQSRSSLRGGIDKTTYGTFIDLNPLQKTISLRSLIDHSIVESFGENGLACITARVYPSIAVAESAHLYAFNNGTEPMDIASLTAWSMKSARLVPVMFA</sequence>
<keyword evidence="2 4" id="KW-0378">Hydrolase</keyword>
<evidence type="ECO:0000256" key="3">
    <source>
        <dbReference type="ARBA" id="ARBA00023295"/>
    </source>
</evidence>
<dbReference type="SMART" id="SM00640">
    <property type="entry name" value="Glyco_32"/>
    <property type="match status" value="1"/>
</dbReference>
<evidence type="ECO:0000256" key="5">
    <source>
        <dbReference type="SAM" id="SignalP"/>
    </source>
</evidence>
<dbReference type="PANTHER" id="PTHR31953">
    <property type="entry name" value="BETA-FRUCTOFURANOSIDASE, INSOLUBLE ISOENZYME CWINV1-RELATED"/>
    <property type="match status" value="1"/>
</dbReference>
<evidence type="ECO:0000256" key="1">
    <source>
        <dbReference type="ARBA" id="ARBA00009902"/>
    </source>
</evidence>
<dbReference type="InterPro" id="IPR013189">
    <property type="entry name" value="Glyco_hydro_32_C"/>
</dbReference>
<proteinExistence type="inferred from homology"/>
<dbReference type="GO" id="GO:0004553">
    <property type="term" value="F:hydrolase activity, hydrolyzing O-glycosyl compounds"/>
    <property type="evidence" value="ECO:0007669"/>
    <property type="project" value="InterPro"/>
</dbReference>
<feature type="domain" description="Glycosyl hydrolase family 32 N-terminal" evidence="6">
    <location>
        <begin position="42"/>
        <end position="358"/>
    </location>
</feature>
<dbReference type="PROSITE" id="PS00609">
    <property type="entry name" value="GLYCOSYL_HYDROL_F32"/>
    <property type="match status" value="1"/>
</dbReference>
<dbReference type="InterPro" id="IPR050551">
    <property type="entry name" value="Fructan_Metab_Enzymes"/>
</dbReference>
<dbReference type="Gramene" id="Kaladp0515s0233.1.v1.1">
    <property type="protein sequence ID" value="Kaladp0515s0233.1.v1.1"/>
    <property type="gene ID" value="Kaladp0515s0233.v1.1"/>
</dbReference>
<dbReference type="InterPro" id="IPR013320">
    <property type="entry name" value="ConA-like_dom_sf"/>
</dbReference>
<evidence type="ECO:0000259" key="6">
    <source>
        <dbReference type="Pfam" id="PF00251"/>
    </source>
</evidence>
<dbReference type="SUPFAM" id="SSF75005">
    <property type="entry name" value="Arabinanase/levansucrase/invertase"/>
    <property type="match status" value="1"/>
</dbReference>
<keyword evidence="3 4" id="KW-0326">Glycosidase</keyword>
<keyword evidence="5" id="KW-0732">Signal</keyword>
<comment type="similarity">
    <text evidence="1 4">Belongs to the glycosyl hydrolase 32 family.</text>
</comment>
<dbReference type="EnsemblPlants" id="Kaladp0515s0233.1.v1.1">
    <property type="protein sequence ID" value="Kaladp0515s0233.1.v1.1"/>
    <property type="gene ID" value="Kaladp0515s0233.v1.1"/>
</dbReference>
<keyword evidence="9" id="KW-1185">Reference proteome</keyword>
<dbReference type="Pfam" id="PF08244">
    <property type="entry name" value="Glyco_hydro_32C"/>
    <property type="match status" value="1"/>
</dbReference>
<dbReference type="InterPro" id="IPR023296">
    <property type="entry name" value="Glyco_hydro_beta-prop_sf"/>
</dbReference>
<dbReference type="Gene3D" id="2.115.10.20">
    <property type="entry name" value="Glycosyl hydrolase domain, family 43"/>
    <property type="match status" value="1"/>
</dbReference>
<evidence type="ECO:0000313" key="9">
    <source>
        <dbReference type="Proteomes" id="UP000594263"/>
    </source>
</evidence>
<dbReference type="AlphaFoldDB" id="A0A7N0VBM8"/>
<dbReference type="InterPro" id="IPR018053">
    <property type="entry name" value="Glyco_hydro_32_AS"/>
</dbReference>
<dbReference type="CDD" id="cd18624">
    <property type="entry name" value="GH32_Fruct1-like"/>
    <property type="match status" value="1"/>
</dbReference>
<dbReference type="OMA" id="CIFSTTI"/>
<dbReference type="InterPro" id="IPR013148">
    <property type="entry name" value="Glyco_hydro_32_N"/>
</dbReference>
<feature type="signal peptide" evidence="5">
    <location>
        <begin position="1"/>
        <end position="33"/>
    </location>
</feature>
<dbReference type="GO" id="GO:0005975">
    <property type="term" value="P:carbohydrate metabolic process"/>
    <property type="evidence" value="ECO:0007669"/>
    <property type="project" value="InterPro"/>
</dbReference>
<accession>A0A7N0VBM8</accession>
<evidence type="ECO:0000256" key="4">
    <source>
        <dbReference type="RuleBase" id="RU362110"/>
    </source>
</evidence>
<protein>
    <submittedName>
        <fullName evidence="8">Uncharacterized protein</fullName>
    </submittedName>
</protein>
<evidence type="ECO:0000256" key="2">
    <source>
        <dbReference type="ARBA" id="ARBA00022801"/>
    </source>
</evidence>
<dbReference type="Pfam" id="PF00251">
    <property type="entry name" value="Glyco_hydro_32N"/>
    <property type="match status" value="1"/>
</dbReference>